<name>A0A560FVM7_9PROT</name>
<dbReference type="InterPro" id="IPR051225">
    <property type="entry name" value="NAD(P)_epim/dehydratase"/>
</dbReference>
<dbReference type="Pfam" id="PF01073">
    <property type="entry name" value="3Beta_HSD"/>
    <property type="match status" value="1"/>
</dbReference>
<feature type="domain" description="3-beta hydroxysteroid dehydrogenase/isomerase" evidence="2">
    <location>
        <begin position="9"/>
        <end position="170"/>
    </location>
</feature>
<comment type="caution">
    <text evidence="3">The sequence shown here is derived from an EMBL/GenBank/DDBJ whole genome shotgun (WGS) entry which is preliminary data.</text>
</comment>
<proteinExistence type="inferred from homology"/>
<accession>A0A560FVM7</accession>
<dbReference type="SUPFAM" id="SSF51735">
    <property type="entry name" value="NAD(P)-binding Rossmann-fold domains"/>
    <property type="match status" value="1"/>
</dbReference>
<gene>
    <name evidence="3" type="ORF">FBZ88_10961</name>
</gene>
<organism evidence="3 4">
    <name type="scientific">Nitrospirillum amazonense</name>
    <dbReference type="NCBI Taxonomy" id="28077"/>
    <lineage>
        <taxon>Bacteria</taxon>
        <taxon>Pseudomonadati</taxon>
        <taxon>Pseudomonadota</taxon>
        <taxon>Alphaproteobacteria</taxon>
        <taxon>Rhodospirillales</taxon>
        <taxon>Azospirillaceae</taxon>
        <taxon>Nitrospirillum</taxon>
    </lineage>
</organism>
<sequence>MQGKKVVFLTGASGNMGGETLRQLLERADRFRVKALVLPKERDHPVLKRFKGHPHLEIVWGDLRHYPDVLNGVTGADQVLHIGGLVSPMADRLPKLTMEVNVGGARNIVQAIKAQAAPDRVRLVYIGTVAQTGDRQTPVHWGRTGDPIKISKYDHYAVSKTQAEAIVAESGLKHWVSLRQTGIAHANLWKIQDPIMFHSPFNGVLEWVTVGDSGRLAANFCEDGVPDQVWRNFYNIGGGGDLRVVNHEFAAAMFKVLGFSDFRKVFQPNWFATQNFHGQWYTDSDRLQELVPFRRETLADFLAILKAAVPFYVRWGAQLAGGAVRKQIVKLARSEGGPLHWLEQGDEAHINAYFGSRAQWQQIPSDWAQFPLGQPSRAPSYLDHGYDENKPKEQWTVSDLRQAAEFRGGQCMADHAHDPHEPVGWRCAVGHEFQMSPNLMLRGGHWCPTCMIDPDGYDVVARRSPFFAQVWRQGR</sequence>
<dbReference type="GO" id="GO:0008743">
    <property type="term" value="F:L-threonine 3-dehydrogenase activity"/>
    <property type="evidence" value="ECO:0007669"/>
    <property type="project" value="TreeGrafter"/>
</dbReference>
<evidence type="ECO:0000313" key="4">
    <source>
        <dbReference type="Proteomes" id="UP000316545"/>
    </source>
</evidence>
<dbReference type="PANTHER" id="PTHR42687:SF1">
    <property type="entry name" value="L-THREONINE 3-DEHYDROGENASE, MITOCHONDRIAL"/>
    <property type="match status" value="1"/>
</dbReference>
<dbReference type="RefSeq" id="WP_145617910.1">
    <property type="nucleotide sequence ID" value="NZ_VITO01000009.1"/>
</dbReference>
<reference evidence="3 4" key="1">
    <citation type="submission" date="2019-06" db="EMBL/GenBank/DDBJ databases">
        <title>Genomic Encyclopedia of Type Strains, Phase IV (KMG-V): Genome sequencing to study the core and pangenomes of soil and plant-associated prokaryotes.</title>
        <authorList>
            <person name="Whitman W."/>
        </authorList>
    </citation>
    <scope>NUCLEOTIDE SEQUENCE [LARGE SCALE GENOMIC DNA]</scope>
    <source>
        <strain evidence="3 4">BR 11865</strain>
    </source>
</reference>
<comment type="similarity">
    <text evidence="1">Belongs to the NAD(P)-dependent epimerase/dehydratase family.</text>
</comment>
<dbReference type="EMBL" id="VITO01000009">
    <property type="protein sequence ID" value="TWB25664.1"/>
    <property type="molecule type" value="Genomic_DNA"/>
</dbReference>
<dbReference type="AlphaFoldDB" id="A0A560FVM7"/>
<dbReference type="InterPro" id="IPR002225">
    <property type="entry name" value="3Beta_OHSteriod_DH/Estase"/>
</dbReference>
<dbReference type="PANTHER" id="PTHR42687">
    <property type="entry name" value="L-THREONINE 3-DEHYDROGENASE"/>
    <property type="match status" value="1"/>
</dbReference>
<evidence type="ECO:0000256" key="1">
    <source>
        <dbReference type="ARBA" id="ARBA00007637"/>
    </source>
</evidence>
<dbReference type="GO" id="GO:0006694">
    <property type="term" value="P:steroid biosynthetic process"/>
    <property type="evidence" value="ECO:0007669"/>
    <property type="project" value="InterPro"/>
</dbReference>
<dbReference type="Gene3D" id="3.40.50.720">
    <property type="entry name" value="NAD(P)-binding Rossmann-like Domain"/>
    <property type="match status" value="1"/>
</dbReference>
<evidence type="ECO:0000259" key="2">
    <source>
        <dbReference type="Pfam" id="PF01073"/>
    </source>
</evidence>
<dbReference type="GO" id="GO:0006567">
    <property type="term" value="P:L-threonine catabolic process"/>
    <property type="evidence" value="ECO:0007669"/>
    <property type="project" value="TreeGrafter"/>
</dbReference>
<protein>
    <submittedName>
        <fullName evidence="3">Nucleoside-diphosphate-sugar epimerase</fullName>
    </submittedName>
</protein>
<dbReference type="InterPro" id="IPR036291">
    <property type="entry name" value="NAD(P)-bd_dom_sf"/>
</dbReference>
<keyword evidence="4" id="KW-1185">Reference proteome</keyword>
<evidence type="ECO:0000313" key="3">
    <source>
        <dbReference type="EMBL" id="TWB25664.1"/>
    </source>
</evidence>
<dbReference type="Proteomes" id="UP000316545">
    <property type="component" value="Unassembled WGS sequence"/>
</dbReference>